<keyword evidence="1" id="KW-0472">Membrane</keyword>
<reference evidence="4" key="1">
    <citation type="submission" date="2024-06" db="EMBL/GenBank/DDBJ databases">
        <authorList>
            <person name="Ryan C."/>
        </authorList>
    </citation>
    <scope>NUCLEOTIDE SEQUENCE [LARGE SCALE GENOMIC DNA]</scope>
</reference>
<evidence type="ECO:0000313" key="3">
    <source>
        <dbReference type="EMBL" id="CAL5008684.1"/>
    </source>
</evidence>
<keyword evidence="1" id="KW-1133">Transmembrane helix</keyword>
<gene>
    <name evidence="3" type="ORF">URODEC1_LOCUS69126</name>
</gene>
<dbReference type="PANTHER" id="PTHR31325">
    <property type="entry name" value="OS01G0798800 PROTEIN-RELATED"/>
    <property type="match status" value="1"/>
</dbReference>
<proteinExistence type="predicted"/>
<keyword evidence="1" id="KW-0812">Transmembrane</keyword>
<feature type="domain" description="DUF4220" evidence="2">
    <location>
        <begin position="56"/>
        <end position="124"/>
    </location>
</feature>
<dbReference type="InterPro" id="IPR025315">
    <property type="entry name" value="DUF4220"/>
</dbReference>
<evidence type="ECO:0000313" key="4">
    <source>
        <dbReference type="Proteomes" id="UP001497457"/>
    </source>
</evidence>
<reference evidence="3 4" key="2">
    <citation type="submission" date="2024-10" db="EMBL/GenBank/DDBJ databases">
        <authorList>
            <person name="Ryan C."/>
        </authorList>
    </citation>
    <scope>NUCLEOTIDE SEQUENCE [LARGE SCALE GENOMIC DNA]</scope>
</reference>
<sequence length="604" mass="67179">MFVTSAVQLWSKWGLWISVLSSLVAYALLGLLSGTRRRLAPGWRFILRWAVLLIIWVAYQAAEIAATSALGSLSLSGSDASADEQELTAFWAPFLFLHLGGPDNMTAYTLEDNMLSLRKAVEMYVERAWALWRANLDNMQDSSKKEPAGSAASRSCSTSIEVAVESTISRSLVRDLDDDEALLLAQDLFHIWHRALPLVDSSVDPRSRSQRTSEKILSLPWRNMYVHRLPHHPLHVAPRQRRRCLALLSGSIAARKTAGSGDRLSSSDHLPLAGCHLRRGCGVAAESPRVHLDVLLPEEECAVSAMGTTRSCALGGGTGSTHRAVVYLDPLRLALGIDPVRHRRWSGTIGPAGGVHYCSPSSVVLVAGDQGRTGGNKRGERAELFERDELPPIHGSEFEQDVLAWHIATCIFLSRAKVRKLPKSSTVHVPAIEAMSEYLMFLVAQRRQMLPGLVLHSLLDGTRRALKDIWDRPRSFASQEETTRGREPQMLELIFNVWVDKLVYAGVRCSRECHAKQLSAGGELTTMLWIIVHHAGPFRIGEEKPPDKPKPYGYWMPPMLPTMPPPSMVVEEKPKAEMMPIPEDDEDPDDAEDYKTPIEYITLY</sequence>
<keyword evidence="4" id="KW-1185">Reference proteome</keyword>
<dbReference type="InterPro" id="IPR007658">
    <property type="entry name" value="DUF594"/>
</dbReference>
<evidence type="ECO:0000259" key="2">
    <source>
        <dbReference type="Pfam" id="PF13968"/>
    </source>
</evidence>
<name>A0ABC9BWV9_9POAL</name>
<organism evidence="3 4">
    <name type="scientific">Urochloa decumbens</name>
    <dbReference type="NCBI Taxonomy" id="240449"/>
    <lineage>
        <taxon>Eukaryota</taxon>
        <taxon>Viridiplantae</taxon>
        <taxon>Streptophyta</taxon>
        <taxon>Embryophyta</taxon>
        <taxon>Tracheophyta</taxon>
        <taxon>Spermatophyta</taxon>
        <taxon>Magnoliopsida</taxon>
        <taxon>Liliopsida</taxon>
        <taxon>Poales</taxon>
        <taxon>Poaceae</taxon>
        <taxon>PACMAD clade</taxon>
        <taxon>Panicoideae</taxon>
        <taxon>Panicodae</taxon>
        <taxon>Paniceae</taxon>
        <taxon>Melinidinae</taxon>
        <taxon>Urochloa</taxon>
    </lineage>
</organism>
<dbReference type="EMBL" id="OZ075137">
    <property type="protein sequence ID" value="CAL5008684.1"/>
    <property type="molecule type" value="Genomic_DNA"/>
</dbReference>
<dbReference type="Pfam" id="PF04578">
    <property type="entry name" value="DUF594"/>
    <property type="match status" value="1"/>
</dbReference>
<dbReference type="Proteomes" id="UP001497457">
    <property type="component" value="Chromosome 27b"/>
</dbReference>
<dbReference type="AlphaFoldDB" id="A0ABC9BWV9"/>
<feature type="transmembrane region" description="Helical" evidence="1">
    <location>
        <begin position="13"/>
        <end position="33"/>
    </location>
</feature>
<feature type="transmembrane region" description="Helical" evidence="1">
    <location>
        <begin position="45"/>
        <end position="62"/>
    </location>
</feature>
<protein>
    <recommendedName>
        <fullName evidence="2">DUF4220 domain-containing protein</fullName>
    </recommendedName>
</protein>
<accession>A0ABC9BWV9</accession>
<dbReference type="Pfam" id="PF13968">
    <property type="entry name" value="DUF4220"/>
    <property type="match status" value="1"/>
</dbReference>
<evidence type="ECO:0000256" key="1">
    <source>
        <dbReference type="SAM" id="Phobius"/>
    </source>
</evidence>